<keyword evidence="6 10" id="KW-1133">Transmembrane helix</keyword>
<evidence type="ECO:0000256" key="1">
    <source>
        <dbReference type="ARBA" id="ARBA00004651"/>
    </source>
</evidence>
<feature type="transmembrane region" description="Helical" evidence="10">
    <location>
        <begin position="65"/>
        <end position="87"/>
    </location>
</feature>
<dbReference type="RefSeq" id="WP_024467866.1">
    <property type="nucleotide sequence ID" value="NZ_CP061839.1"/>
</dbReference>
<dbReference type="PANTHER" id="PTHR43298:SF2">
    <property type="entry name" value="FMN_FAD EXPORTER YEEO-RELATED"/>
    <property type="match status" value="1"/>
</dbReference>
<dbReference type="GO" id="GO:0015297">
    <property type="term" value="F:antiporter activity"/>
    <property type="evidence" value="ECO:0007669"/>
    <property type="project" value="UniProtKB-KW"/>
</dbReference>
<feature type="transmembrane region" description="Helical" evidence="10">
    <location>
        <begin position="245"/>
        <end position="267"/>
    </location>
</feature>
<evidence type="ECO:0000256" key="7">
    <source>
        <dbReference type="ARBA" id="ARBA00023065"/>
    </source>
</evidence>
<dbReference type="InterPro" id="IPR048279">
    <property type="entry name" value="MdtK-like"/>
</dbReference>
<gene>
    <name evidence="11" type="ORF">IFE08_01475</name>
</gene>
<evidence type="ECO:0000313" key="11">
    <source>
        <dbReference type="EMBL" id="QOW61111.1"/>
    </source>
</evidence>
<dbReference type="GO" id="GO:0005886">
    <property type="term" value="C:plasma membrane"/>
    <property type="evidence" value="ECO:0007669"/>
    <property type="project" value="UniProtKB-SubCell"/>
</dbReference>
<protein>
    <recommendedName>
        <fullName evidence="9">Multidrug-efflux transporter</fullName>
    </recommendedName>
</protein>
<evidence type="ECO:0000256" key="2">
    <source>
        <dbReference type="ARBA" id="ARBA00022448"/>
    </source>
</evidence>
<evidence type="ECO:0000256" key="5">
    <source>
        <dbReference type="ARBA" id="ARBA00022692"/>
    </source>
</evidence>
<feature type="transmembrane region" description="Helical" evidence="10">
    <location>
        <begin position="141"/>
        <end position="163"/>
    </location>
</feature>
<dbReference type="CDD" id="cd13138">
    <property type="entry name" value="MATE_yoeA_like"/>
    <property type="match status" value="1"/>
</dbReference>
<proteinExistence type="predicted"/>
<feature type="transmembrane region" description="Helical" evidence="10">
    <location>
        <begin position="424"/>
        <end position="444"/>
    </location>
</feature>
<organism evidence="11 12">
    <name type="scientific">Treponema pedis</name>
    <dbReference type="NCBI Taxonomy" id="409322"/>
    <lineage>
        <taxon>Bacteria</taxon>
        <taxon>Pseudomonadati</taxon>
        <taxon>Spirochaetota</taxon>
        <taxon>Spirochaetia</taxon>
        <taxon>Spirochaetales</taxon>
        <taxon>Treponemataceae</taxon>
        <taxon>Treponema</taxon>
    </lineage>
</organism>
<dbReference type="InterPro" id="IPR050222">
    <property type="entry name" value="MATE_MdtK"/>
</dbReference>
<dbReference type="NCBIfam" id="TIGR00797">
    <property type="entry name" value="matE"/>
    <property type="match status" value="1"/>
</dbReference>
<dbReference type="InterPro" id="IPR002528">
    <property type="entry name" value="MATE_fam"/>
</dbReference>
<keyword evidence="4" id="KW-1003">Cell membrane</keyword>
<evidence type="ECO:0000256" key="9">
    <source>
        <dbReference type="ARBA" id="ARBA00031636"/>
    </source>
</evidence>
<feature type="transmembrane region" description="Helical" evidence="10">
    <location>
        <begin position="175"/>
        <end position="198"/>
    </location>
</feature>
<dbReference type="PIRSF" id="PIRSF006603">
    <property type="entry name" value="DinF"/>
    <property type="match status" value="1"/>
</dbReference>
<feature type="transmembrane region" description="Helical" evidence="10">
    <location>
        <begin position="362"/>
        <end position="383"/>
    </location>
</feature>
<accession>A0A7S7AXG1</accession>
<feature type="transmembrane region" description="Helical" evidence="10">
    <location>
        <begin position="107"/>
        <end position="129"/>
    </location>
</feature>
<dbReference type="EMBL" id="CP061839">
    <property type="protein sequence ID" value="QOW61111.1"/>
    <property type="molecule type" value="Genomic_DNA"/>
</dbReference>
<evidence type="ECO:0000256" key="6">
    <source>
        <dbReference type="ARBA" id="ARBA00022989"/>
    </source>
</evidence>
<dbReference type="GO" id="GO:0006811">
    <property type="term" value="P:monoatomic ion transport"/>
    <property type="evidence" value="ECO:0007669"/>
    <property type="project" value="UniProtKB-KW"/>
</dbReference>
<evidence type="ECO:0000256" key="4">
    <source>
        <dbReference type="ARBA" id="ARBA00022475"/>
    </source>
</evidence>
<keyword evidence="2" id="KW-0813">Transport</keyword>
<feature type="transmembrane region" description="Helical" evidence="10">
    <location>
        <begin position="395"/>
        <end position="412"/>
    </location>
</feature>
<keyword evidence="7" id="KW-0406">Ion transport</keyword>
<feature type="transmembrane region" description="Helical" evidence="10">
    <location>
        <begin position="21"/>
        <end position="45"/>
    </location>
</feature>
<dbReference type="AlphaFoldDB" id="A0A7S7AXG1"/>
<dbReference type="PANTHER" id="PTHR43298">
    <property type="entry name" value="MULTIDRUG RESISTANCE PROTEIN NORM-RELATED"/>
    <property type="match status" value="1"/>
</dbReference>
<evidence type="ECO:0000313" key="12">
    <source>
        <dbReference type="Proteomes" id="UP000593915"/>
    </source>
</evidence>
<feature type="transmembrane region" description="Helical" evidence="10">
    <location>
        <begin position="323"/>
        <end position="342"/>
    </location>
</feature>
<reference evidence="11 12" key="1">
    <citation type="submission" date="2020-09" db="EMBL/GenBank/DDBJ databases">
        <title>Characterization of Treponema spp. from bovine digital dermatitis in Korea.</title>
        <authorList>
            <person name="Espiritu H.M."/>
            <person name="Cho Y.I."/>
            <person name="Mamuad L."/>
        </authorList>
    </citation>
    <scope>NUCLEOTIDE SEQUENCE [LARGE SCALE GENOMIC DNA]</scope>
    <source>
        <strain evidence="11 12">KS1</strain>
    </source>
</reference>
<feature type="transmembrane region" description="Helical" evidence="10">
    <location>
        <begin position="204"/>
        <end position="224"/>
    </location>
</feature>
<dbReference type="Proteomes" id="UP000593915">
    <property type="component" value="Chromosome"/>
</dbReference>
<evidence type="ECO:0000256" key="8">
    <source>
        <dbReference type="ARBA" id="ARBA00023136"/>
    </source>
</evidence>
<sequence>MKLKLTGQTTAQRRELILNSSPIKTLLILSVPALMMALLQAMMPFTDGLFINRLTDHVTASAVSFSQPIISIVLALGQGLSVGAAALIGQLNGRGNIDESKKVATQIFVFGFLLGIVSLPALFGLGALISATLKSEIAPKVFRYISLYCIVMPFSFMESIYNGIKNANGKPEAPFVRMVIMLIIKLIGNYVFLYLFRLEIDGCVLASFFANLVVAAWMFFDLFIKKTPDKLTLKNFKFSPPTIKKLLKIGFPAMINYAFIFAGFFLINKEMEPYGAIVLNGQSIANNISTVCFNIPGCFAAAVTTMVSMHIGSGNPAKAKRSCLLGCLVSALSGAVLIGSVVPSSAFLVSLFKPELPEIGEIAVIALHIYTYSVIAFGICMTIQGAFIGLGKTKIPLILGVLRIWFLRYIFILATESVLSYYSIYWGNLFSNITAGLLAIILILNTKWISGIKEN</sequence>
<dbReference type="GO" id="GO:0042910">
    <property type="term" value="F:xenobiotic transmembrane transporter activity"/>
    <property type="evidence" value="ECO:0007669"/>
    <property type="project" value="InterPro"/>
</dbReference>
<comment type="subcellular location">
    <subcellularLocation>
        <location evidence="1">Cell membrane</location>
        <topology evidence="1">Multi-pass membrane protein</topology>
    </subcellularLocation>
</comment>
<keyword evidence="8 10" id="KW-0472">Membrane</keyword>
<evidence type="ECO:0000256" key="3">
    <source>
        <dbReference type="ARBA" id="ARBA00022449"/>
    </source>
</evidence>
<evidence type="ECO:0000256" key="10">
    <source>
        <dbReference type="SAM" id="Phobius"/>
    </source>
</evidence>
<name>A0A7S7AXG1_9SPIR</name>
<keyword evidence="5 10" id="KW-0812">Transmembrane</keyword>
<dbReference type="Pfam" id="PF01554">
    <property type="entry name" value="MatE"/>
    <property type="match status" value="2"/>
</dbReference>
<keyword evidence="3" id="KW-0050">Antiport</keyword>
<feature type="transmembrane region" description="Helical" evidence="10">
    <location>
        <begin position="287"/>
        <end position="311"/>
    </location>
</feature>